<dbReference type="InParanoid" id="E3KQW0"/>
<keyword evidence="2" id="KW-0540">Nuclease</keyword>
<dbReference type="PRINTS" id="PR00853">
    <property type="entry name" value="XPGRADSUPER"/>
</dbReference>
<evidence type="ECO:0000259" key="1">
    <source>
        <dbReference type="SMART" id="SM00484"/>
    </source>
</evidence>
<dbReference type="InterPro" id="IPR006086">
    <property type="entry name" value="XPG-I_dom"/>
</dbReference>
<sequence>MGVKYVVALYEADAQLQYLEMKGEVHGIITEDSDLLVYGARNILFTMDPSGPCIYICRNKLGQVDDKRMGPWDEQQFRQMAMLSGCDYLSRIDSNCWNTID</sequence>
<dbReference type="PANTHER" id="PTHR11081:SF65">
    <property type="entry name" value="DNA DAMAGE-INDUCIBLE PROTEIN DIN7-RELATED"/>
    <property type="match status" value="1"/>
</dbReference>
<protein>
    <submittedName>
        <fullName evidence="2">Exonuclease 1</fullName>
    </submittedName>
</protein>
<organism evidence="2 3">
    <name type="scientific">Puccinia graminis f. sp. tritici (strain CRL 75-36-700-3 / race SCCL)</name>
    <name type="common">Black stem rust fungus</name>
    <dbReference type="NCBI Taxonomy" id="418459"/>
    <lineage>
        <taxon>Eukaryota</taxon>
        <taxon>Fungi</taxon>
        <taxon>Dikarya</taxon>
        <taxon>Basidiomycota</taxon>
        <taxon>Pucciniomycotina</taxon>
        <taxon>Pucciniomycetes</taxon>
        <taxon>Pucciniales</taxon>
        <taxon>Pucciniaceae</taxon>
        <taxon>Puccinia</taxon>
    </lineage>
</organism>
<dbReference type="InterPro" id="IPR029060">
    <property type="entry name" value="PIN-like_dom_sf"/>
</dbReference>
<dbReference type="Pfam" id="PF00867">
    <property type="entry name" value="XPG_I"/>
    <property type="match status" value="1"/>
</dbReference>
<dbReference type="Gene3D" id="3.40.50.1010">
    <property type="entry name" value="5'-nuclease"/>
    <property type="match status" value="1"/>
</dbReference>
<dbReference type="Gene3D" id="1.10.150.20">
    <property type="entry name" value="5' to 3' exonuclease, C-terminal subdomain"/>
    <property type="match status" value="1"/>
</dbReference>
<dbReference type="GeneID" id="10540947"/>
<feature type="domain" description="XPG-I" evidence="1">
    <location>
        <begin position="1"/>
        <end position="63"/>
    </location>
</feature>
<dbReference type="EMBL" id="DS178301">
    <property type="protein sequence ID" value="EFP86685.1"/>
    <property type="molecule type" value="Genomic_DNA"/>
</dbReference>
<dbReference type="VEuPathDB" id="FungiDB:PGTG_13067"/>
<reference evidence="3" key="2">
    <citation type="journal article" date="2011" name="Proc. Natl. Acad. Sci. U.S.A.">
        <title>Obligate biotrophy features unraveled by the genomic analysis of rust fungi.</title>
        <authorList>
            <person name="Duplessis S."/>
            <person name="Cuomo C.A."/>
            <person name="Lin Y.-C."/>
            <person name="Aerts A."/>
            <person name="Tisserant E."/>
            <person name="Veneault-Fourrey C."/>
            <person name="Joly D.L."/>
            <person name="Hacquard S."/>
            <person name="Amselem J."/>
            <person name="Cantarel B.L."/>
            <person name="Chiu R."/>
            <person name="Coutinho P.M."/>
            <person name="Feau N."/>
            <person name="Field M."/>
            <person name="Frey P."/>
            <person name="Gelhaye E."/>
            <person name="Goldberg J."/>
            <person name="Grabherr M.G."/>
            <person name="Kodira C.D."/>
            <person name="Kohler A."/>
            <person name="Kuees U."/>
            <person name="Lindquist E.A."/>
            <person name="Lucas S.M."/>
            <person name="Mago R."/>
            <person name="Mauceli E."/>
            <person name="Morin E."/>
            <person name="Murat C."/>
            <person name="Pangilinan J.L."/>
            <person name="Park R."/>
            <person name="Pearson M."/>
            <person name="Quesneville H."/>
            <person name="Rouhier N."/>
            <person name="Sakthikumar S."/>
            <person name="Salamov A.A."/>
            <person name="Schmutz J."/>
            <person name="Selles B."/>
            <person name="Shapiro H."/>
            <person name="Tanguay P."/>
            <person name="Tuskan G.A."/>
            <person name="Henrissat B."/>
            <person name="Van de Peer Y."/>
            <person name="Rouze P."/>
            <person name="Ellis J.G."/>
            <person name="Dodds P.N."/>
            <person name="Schein J.E."/>
            <person name="Zhong S."/>
            <person name="Hamelin R.C."/>
            <person name="Grigoriev I.V."/>
            <person name="Szabo L.J."/>
            <person name="Martin F."/>
        </authorList>
    </citation>
    <scope>NUCLEOTIDE SEQUENCE [LARGE SCALE GENOMIC DNA]</scope>
    <source>
        <strain evidence="3">CRL 75-36-700-3 / race SCCL</strain>
    </source>
</reference>
<dbReference type="SUPFAM" id="SSF88723">
    <property type="entry name" value="PIN domain-like"/>
    <property type="match status" value="1"/>
</dbReference>
<accession>E3KQW0</accession>
<dbReference type="InterPro" id="IPR006084">
    <property type="entry name" value="XPG/Rad2"/>
</dbReference>
<keyword evidence="3" id="KW-1185">Reference proteome</keyword>
<dbReference type="SMART" id="SM00484">
    <property type="entry name" value="XPGI"/>
    <property type="match status" value="1"/>
</dbReference>
<dbReference type="Proteomes" id="UP000008783">
    <property type="component" value="Unassembled WGS sequence"/>
</dbReference>
<dbReference type="RefSeq" id="XP_003331104.1">
    <property type="nucleotide sequence ID" value="XM_003331056.1"/>
</dbReference>
<evidence type="ECO:0000313" key="3">
    <source>
        <dbReference type="Proteomes" id="UP000008783"/>
    </source>
</evidence>
<gene>
    <name evidence="2" type="ORF">PGTG_13067</name>
</gene>
<dbReference type="HOGENOM" id="CLU_2293063_0_0_1"/>
<dbReference type="PANTHER" id="PTHR11081">
    <property type="entry name" value="FLAP ENDONUCLEASE FAMILY MEMBER"/>
    <property type="match status" value="1"/>
</dbReference>
<dbReference type="eggNOG" id="KOG2518">
    <property type="taxonomic scope" value="Eukaryota"/>
</dbReference>
<dbReference type="STRING" id="418459.E3KQW0"/>
<dbReference type="AlphaFoldDB" id="E3KQW0"/>
<keyword evidence="2" id="KW-0269">Exonuclease</keyword>
<name>E3KQW0_PUCGT</name>
<reference key="1">
    <citation type="submission" date="2007-01" db="EMBL/GenBank/DDBJ databases">
        <title>The Genome Sequence of Puccinia graminis f. sp. tritici Strain CRL 75-36-700-3.</title>
        <authorList>
            <consortium name="The Broad Institute Genome Sequencing Platform"/>
            <person name="Birren B."/>
            <person name="Lander E."/>
            <person name="Galagan J."/>
            <person name="Nusbaum C."/>
            <person name="Devon K."/>
            <person name="Cuomo C."/>
            <person name="Jaffe D."/>
            <person name="Butler J."/>
            <person name="Alvarez P."/>
            <person name="Gnerre S."/>
            <person name="Grabherr M."/>
            <person name="Mauceli E."/>
            <person name="Brockman W."/>
            <person name="Young S."/>
            <person name="LaButti K."/>
            <person name="Sykes S."/>
            <person name="DeCaprio D."/>
            <person name="Crawford M."/>
            <person name="Koehrsen M."/>
            <person name="Engels R."/>
            <person name="Montgomery P."/>
            <person name="Pearson M."/>
            <person name="Howarth C."/>
            <person name="Larson L."/>
            <person name="White J."/>
            <person name="Zeng Q."/>
            <person name="Kodira C."/>
            <person name="Yandava C."/>
            <person name="Alvarado L."/>
            <person name="O'Leary S."/>
            <person name="Szabo L."/>
            <person name="Dean R."/>
            <person name="Schein J."/>
        </authorList>
    </citation>
    <scope>NUCLEOTIDE SEQUENCE</scope>
    <source>
        <strain>CRL 75-36-700-3</strain>
    </source>
</reference>
<dbReference type="GO" id="GO:0004527">
    <property type="term" value="F:exonuclease activity"/>
    <property type="evidence" value="ECO:0007669"/>
    <property type="project" value="UniProtKB-KW"/>
</dbReference>
<evidence type="ECO:0000313" key="2">
    <source>
        <dbReference type="EMBL" id="EFP86685.1"/>
    </source>
</evidence>
<dbReference type="OrthoDB" id="26491at2759"/>
<dbReference type="KEGG" id="pgr:PGTG_13067"/>
<keyword evidence="2" id="KW-0378">Hydrolase</keyword>
<dbReference type="GO" id="GO:0006974">
    <property type="term" value="P:DNA damage response"/>
    <property type="evidence" value="ECO:0007669"/>
    <property type="project" value="UniProtKB-ARBA"/>
</dbReference>
<proteinExistence type="predicted"/>